<accession>A0A238WTV9</accession>
<keyword evidence="2" id="KW-1185">Reference proteome</keyword>
<proteinExistence type="predicted"/>
<organism evidence="1 2">
    <name type="scientific">Dokdonia pacifica</name>
    <dbReference type="NCBI Taxonomy" id="1627892"/>
    <lineage>
        <taxon>Bacteria</taxon>
        <taxon>Pseudomonadati</taxon>
        <taxon>Bacteroidota</taxon>
        <taxon>Flavobacteriia</taxon>
        <taxon>Flavobacteriales</taxon>
        <taxon>Flavobacteriaceae</taxon>
        <taxon>Dokdonia</taxon>
    </lineage>
</organism>
<reference evidence="1 2" key="1">
    <citation type="submission" date="2017-06" db="EMBL/GenBank/DDBJ databases">
        <authorList>
            <person name="Kim H.J."/>
            <person name="Triplett B.A."/>
        </authorList>
    </citation>
    <scope>NUCLEOTIDE SEQUENCE [LARGE SCALE GENOMIC DNA]</scope>
    <source>
        <strain evidence="1 2">DSM 25597</strain>
    </source>
</reference>
<name>A0A238WTV9_9FLAO</name>
<dbReference type="EMBL" id="FZNY01000001">
    <property type="protein sequence ID" value="SNR49069.1"/>
    <property type="molecule type" value="Genomic_DNA"/>
</dbReference>
<dbReference type="AlphaFoldDB" id="A0A238WTV9"/>
<dbReference type="OrthoDB" id="1163859at2"/>
<evidence type="ECO:0000313" key="1">
    <source>
        <dbReference type="EMBL" id="SNR49069.1"/>
    </source>
</evidence>
<dbReference type="Proteomes" id="UP000198379">
    <property type="component" value="Unassembled WGS sequence"/>
</dbReference>
<gene>
    <name evidence="1" type="ORF">SAMN06265376_1011389</name>
</gene>
<evidence type="ECO:0000313" key="2">
    <source>
        <dbReference type="Proteomes" id="UP000198379"/>
    </source>
</evidence>
<dbReference type="RefSeq" id="WP_089370644.1">
    <property type="nucleotide sequence ID" value="NZ_BMEP01000003.1"/>
</dbReference>
<sequence length="73" mass="7735">MLKKISRITGAQELSKNDQKSVKGGFGFPGFPGGDCCACTFFPAGSPFMVFITQSCDDPCPQNGATEYQDTGC</sequence>
<protein>
    <submittedName>
        <fullName evidence="1">Uncharacterized protein</fullName>
    </submittedName>
</protein>